<evidence type="ECO:0000256" key="1">
    <source>
        <dbReference type="SAM" id="SignalP"/>
    </source>
</evidence>
<proteinExistence type="predicted"/>
<evidence type="ECO:0000313" key="3">
    <source>
        <dbReference type="Proteomes" id="UP000694892"/>
    </source>
</evidence>
<dbReference type="AlphaFoldDB" id="A0A974CY08"/>
<protein>
    <recommendedName>
        <fullName evidence="4">Secreted protein</fullName>
    </recommendedName>
</protein>
<reference evidence="3" key="1">
    <citation type="journal article" date="2016" name="Nature">
        <title>Genome evolution in the allotetraploid frog Xenopus laevis.</title>
        <authorList>
            <person name="Session A.M."/>
            <person name="Uno Y."/>
            <person name="Kwon T."/>
            <person name="Chapman J.A."/>
            <person name="Toyoda A."/>
            <person name="Takahashi S."/>
            <person name="Fukui A."/>
            <person name="Hikosaka A."/>
            <person name="Suzuki A."/>
            <person name="Kondo M."/>
            <person name="van Heeringen S.J."/>
            <person name="Quigley I."/>
            <person name="Heinz S."/>
            <person name="Ogino H."/>
            <person name="Ochi H."/>
            <person name="Hellsten U."/>
            <person name="Lyons J.B."/>
            <person name="Simakov O."/>
            <person name="Putnam N."/>
            <person name="Stites J."/>
            <person name="Kuroki Y."/>
            <person name="Tanaka T."/>
            <person name="Michiue T."/>
            <person name="Watanabe M."/>
            <person name="Bogdanovic O."/>
            <person name="Lister R."/>
            <person name="Georgiou G."/>
            <person name="Paranjpe S.S."/>
            <person name="van Kruijsbergen I."/>
            <person name="Shu S."/>
            <person name="Carlson J."/>
            <person name="Kinoshita T."/>
            <person name="Ohta Y."/>
            <person name="Mawaribuchi S."/>
            <person name="Jenkins J."/>
            <person name="Grimwood J."/>
            <person name="Schmutz J."/>
            <person name="Mitros T."/>
            <person name="Mozaffari S.V."/>
            <person name="Suzuki Y."/>
            <person name="Haramoto Y."/>
            <person name="Yamamoto T.S."/>
            <person name="Takagi C."/>
            <person name="Heald R."/>
            <person name="Miller K."/>
            <person name="Haudenschild C."/>
            <person name="Kitzman J."/>
            <person name="Nakayama T."/>
            <person name="Izutsu Y."/>
            <person name="Robert J."/>
            <person name="Fortriede J."/>
            <person name="Burns K."/>
            <person name="Lotay V."/>
            <person name="Karimi K."/>
            <person name="Yasuoka Y."/>
            <person name="Dichmann D.S."/>
            <person name="Flajnik M.F."/>
            <person name="Houston D.W."/>
            <person name="Shendure J."/>
            <person name="DuPasquier L."/>
            <person name="Vize P.D."/>
            <person name="Zorn A.M."/>
            <person name="Ito M."/>
            <person name="Marcotte E.M."/>
            <person name="Wallingford J.B."/>
            <person name="Ito Y."/>
            <person name="Asashima M."/>
            <person name="Ueno N."/>
            <person name="Matsuda Y."/>
            <person name="Veenstra G.J."/>
            <person name="Fujiyama A."/>
            <person name="Harland R.M."/>
            <person name="Taira M."/>
            <person name="Rokhsar D.S."/>
        </authorList>
    </citation>
    <scope>NUCLEOTIDE SEQUENCE [LARGE SCALE GENOMIC DNA]</scope>
    <source>
        <strain evidence="3">J</strain>
    </source>
</reference>
<keyword evidence="1" id="KW-0732">Signal</keyword>
<feature type="chain" id="PRO_5037286844" description="Secreted protein" evidence="1">
    <location>
        <begin position="31"/>
        <end position="100"/>
    </location>
</feature>
<feature type="signal peptide" evidence="1">
    <location>
        <begin position="1"/>
        <end position="30"/>
    </location>
</feature>
<name>A0A974CY08_XENLA</name>
<accession>A0A974CY08</accession>
<organism evidence="2 3">
    <name type="scientific">Xenopus laevis</name>
    <name type="common">African clawed frog</name>
    <dbReference type="NCBI Taxonomy" id="8355"/>
    <lineage>
        <taxon>Eukaryota</taxon>
        <taxon>Metazoa</taxon>
        <taxon>Chordata</taxon>
        <taxon>Craniata</taxon>
        <taxon>Vertebrata</taxon>
        <taxon>Euteleostomi</taxon>
        <taxon>Amphibia</taxon>
        <taxon>Batrachia</taxon>
        <taxon>Anura</taxon>
        <taxon>Pipoidea</taxon>
        <taxon>Pipidae</taxon>
        <taxon>Xenopodinae</taxon>
        <taxon>Xenopus</taxon>
        <taxon>Xenopus</taxon>
    </lineage>
</organism>
<gene>
    <name evidence="2" type="ORF">XELAEV_18024599mg</name>
</gene>
<sequence>MRGGAGRGGRLLLLLLLLSLFHSLPRNLYSAFCCSLGKSLLLVPRDMVQGRIPLYSAGRGTTSSCFPGLYYCILGLSLSSSSGINWRTVLSFLWHIGYVV</sequence>
<evidence type="ECO:0000313" key="2">
    <source>
        <dbReference type="EMBL" id="OCT82089.1"/>
    </source>
</evidence>
<dbReference type="Proteomes" id="UP000694892">
    <property type="component" value="Chromosome 4S"/>
</dbReference>
<dbReference type="EMBL" id="CM004473">
    <property type="protein sequence ID" value="OCT82089.1"/>
    <property type="molecule type" value="Genomic_DNA"/>
</dbReference>
<evidence type="ECO:0008006" key="4">
    <source>
        <dbReference type="Google" id="ProtNLM"/>
    </source>
</evidence>